<keyword evidence="2" id="KW-0963">Cytoplasm</keyword>
<evidence type="ECO:0000256" key="1">
    <source>
        <dbReference type="ARBA" id="ARBA00004496"/>
    </source>
</evidence>
<dbReference type="Proteomes" id="UP001238179">
    <property type="component" value="Chromosome"/>
</dbReference>
<evidence type="ECO:0000259" key="5">
    <source>
        <dbReference type="Pfam" id="PF01814"/>
    </source>
</evidence>
<keyword evidence="4" id="KW-0408">Iron</keyword>
<evidence type="ECO:0000256" key="3">
    <source>
        <dbReference type="ARBA" id="ARBA00022723"/>
    </source>
</evidence>
<dbReference type="GO" id="GO:0005737">
    <property type="term" value="C:cytoplasm"/>
    <property type="evidence" value="ECO:0007669"/>
    <property type="project" value="UniProtKB-SubCell"/>
</dbReference>
<accession>A0AA48GUN7</accession>
<proteinExistence type="predicted"/>
<dbReference type="InterPro" id="IPR012312">
    <property type="entry name" value="Hemerythrin-like"/>
</dbReference>
<dbReference type="PANTHER" id="PTHR36438:SF1">
    <property type="entry name" value="IRON-SULFUR CLUSTER REPAIR PROTEIN YTFE"/>
    <property type="match status" value="1"/>
</dbReference>
<dbReference type="InterPro" id="IPR019903">
    <property type="entry name" value="RIC_family"/>
</dbReference>
<evidence type="ECO:0000256" key="2">
    <source>
        <dbReference type="ARBA" id="ARBA00022490"/>
    </source>
</evidence>
<keyword evidence="3" id="KW-0479">Metal-binding</keyword>
<gene>
    <name evidence="6" type="ORF">METEAL_38740</name>
</gene>
<reference evidence="7" key="1">
    <citation type="journal article" date="2023" name="Int. J. Syst. Evol. Microbiol.">
        <title>Mesoterricola silvestris gen. nov., sp. nov., Mesoterricola sediminis sp. nov., Geothrix oryzae sp. nov., Geothrix edaphica sp. nov., Geothrix rubra sp. nov., and Geothrix limicola sp. nov., six novel members of Acidobacteriota isolated from soils.</title>
        <authorList>
            <person name="Itoh H."/>
            <person name="Sugisawa Y."/>
            <person name="Mise K."/>
            <person name="Xu Z."/>
            <person name="Kuniyasu M."/>
            <person name="Ushijima N."/>
            <person name="Kawano K."/>
            <person name="Kobayashi E."/>
            <person name="Shiratori Y."/>
            <person name="Masuda Y."/>
            <person name="Senoo K."/>
        </authorList>
    </citation>
    <scope>NUCLEOTIDE SEQUENCE [LARGE SCALE GENOMIC DNA]</scope>
    <source>
        <strain evidence="7">W79</strain>
    </source>
</reference>
<feature type="domain" description="Hemerythrin-like" evidence="5">
    <location>
        <begin position="24"/>
        <end position="168"/>
    </location>
</feature>
<dbReference type="Gene3D" id="1.20.120.520">
    <property type="entry name" value="nmb1532 protein domain like"/>
    <property type="match status" value="1"/>
</dbReference>
<dbReference type="KEGG" id="msil:METEAL_38740"/>
<evidence type="ECO:0000313" key="7">
    <source>
        <dbReference type="Proteomes" id="UP001238179"/>
    </source>
</evidence>
<dbReference type="GO" id="GO:0046872">
    <property type="term" value="F:metal ion binding"/>
    <property type="evidence" value="ECO:0007669"/>
    <property type="project" value="UniProtKB-KW"/>
</dbReference>
<dbReference type="EMBL" id="AP027080">
    <property type="protein sequence ID" value="BDU74700.1"/>
    <property type="molecule type" value="Genomic_DNA"/>
</dbReference>
<evidence type="ECO:0000313" key="6">
    <source>
        <dbReference type="EMBL" id="BDU74700.1"/>
    </source>
</evidence>
<comment type="subcellular location">
    <subcellularLocation>
        <location evidence="1">Cytoplasm</location>
    </subcellularLocation>
</comment>
<dbReference type="PANTHER" id="PTHR36438">
    <property type="entry name" value="IRON-SULFUR CLUSTER REPAIR PROTEIN YTFE"/>
    <property type="match status" value="1"/>
</dbReference>
<sequence>MQLDEKKEREAWKVMPVPDLVRHLVGTCHLECRSDMAELETLAELIALEEGPRNPTLVEIRDMITRFCATMRAHLALEERNLFPHILAMDAGEVPEGRREHLDSVKTLLEGEHEAEAGLLRSIRGLASALAATTTPGGPETRLHESIKHLAGRLQKHLYLENQVLFPRTR</sequence>
<protein>
    <recommendedName>
        <fullName evidence="5">Hemerythrin-like domain-containing protein</fullName>
    </recommendedName>
</protein>
<dbReference type="Pfam" id="PF01814">
    <property type="entry name" value="Hemerythrin"/>
    <property type="match status" value="1"/>
</dbReference>
<organism evidence="6 7">
    <name type="scientific">Mesoterricola silvestris</name>
    <dbReference type="NCBI Taxonomy" id="2927979"/>
    <lineage>
        <taxon>Bacteria</taxon>
        <taxon>Pseudomonadati</taxon>
        <taxon>Acidobacteriota</taxon>
        <taxon>Holophagae</taxon>
        <taxon>Holophagales</taxon>
        <taxon>Holophagaceae</taxon>
        <taxon>Mesoterricola</taxon>
    </lineage>
</organism>
<name>A0AA48GUN7_9BACT</name>
<evidence type="ECO:0000256" key="4">
    <source>
        <dbReference type="ARBA" id="ARBA00023004"/>
    </source>
</evidence>
<dbReference type="AlphaFoldDB" id="A0AA48GUN7"/>
<dbReference type="RefSeq" id="WP_316413372.1">
    <property type="nucleotide sequence ID" value="NZ_AP027080.1"/>
</dbReference>
<keyword evidence="7" id="KW-1185">Reference proteome</keyword>